<comment type="caution">
    <text evidence="3">The sequence shown here is derived from an EMBL/GenBank/DDBJ whole genome shotgun (WGS) entry which is preliminary data.</text>
</comment>
<dbReference type="GO" id="GO:0005886">
    <property type="term" value="C:plasma membrane"/>
    <property type="evidence" value="ECO:0007669"/>
    <property type="project" value="TreeGrafter"/>
</dbReference>
<dbReference type="InterPro" id="IPR027463">
    <property type="entry name" value="AcrB_DN_DC_subdom"/>
</dbReference>
<proteinExistence type="predicted"/>
<evidence type="ECO:0000313" key="3">
    <source>
        <dbReference type="EMBL" id="NFN35598.1"/>
    </source>
</evidence>
<dbReference type="Gene3D" id="3.30.70.1440">
    <property type="entry name" value="Multidrug efflux transporter AcrB pore domain"/>
    <property type="match status" value="1"/>
</dbReference>
<feature type="transmembrane region" description="Helical" evidence="1">
    <location>
        <begin position="524"/>
        <end position="545"/>
    </location>
</feature>
<feature type="transmembrane region" description="Helical" evidence="1">
    <location>
        <begin position="898"/>
        <end position="919"/>
    </location>
</feature>
<reference evidence="4 5" key="1">
    <citation type="submission" date="2019-04" db="EMBL/GenBank/DDBJ databases">
        <title>Genome sequencing of Clostridium botulinum Groups I-IV and Clostridium butyricum.</title>
        <authorList>
            <person name="Brunt J."/>
            <person name="Van Vliet A.H.M."/>
            <person name="Stringer S.C."/>
            <person name="Carter A.T."/>
            <person name="Peck M.W."/>
        </authorList>
    </citation>
    <scope>NUCLEOTIDE SEQUENCE [LARGE SCALE GENOMIC DNA]</scope>
    <source>
        <strain evidence="2 5">1605</strain>
        <strain evidence="3 4">CB-K-33E</strain>
    </source>
</reference>
<feature type="transmembrane region" description="Helical" evidence="1">
    <location>
        <begin position="357"/>
        <end position="377"/>
    </location>
</feature>
<dbReference type="InterPro" id="IPR001036">
    <property type="entry name" value="Acrflvin-R"/>
</dbReference>
<dbReference type="SUPFAM" id="SSF82714">
    <property type="entry name" value="Multidrug efflux transporter AcrB TolC docking domain, DN and DC subdomains"/>
    <property type="match status" value="2"/>
</dbReference>
<feature type="transmembrane region" description="Helical" evidence="1">
    <location>
        <begin position="846"/>
        <end position="865"/>
    </location>
</feature>
<dbReference type="Gene3D" id="3.30.70.1320">
    <property type="entry name" value="Multidrug efflux transporter AcrB pore domain like"/>
    <property type="match status" value="1"/>
</dbReference>
<keyword evidence="1" id="KW-0812">Transmembrane</keyword>
<keyword evidence="1" id="KW-1133">Transmembrane helix</keyword>
<sequence>MNLTKTSVKRPLTIIMVFLVVIMFGYIGYTKMPANLMPDIEVPVVLVTTQWSGAGPEDIDEQISEKIEEKLSAVSNVKKTVSMSQESVSMVVAQFEYGTDLNEILNDVRSKVDSVQSTLPDDVTKSTVLKMDMNAQAISQLVISGGHSSEALMKYAEDTIQPKVESVGGVTEAGINGGDKSQVNITVDPAILSNYGVSIQTIQNVLSATNKTFPYGSITQGEDKIVLRGIDELNSLEDVKQVQIPVSGGKTVRLDKICDVEYGFVEKQAIYRYNGKNSLVIDIQKQQDANTVQVMKDVHKTVEKLNSENPEYKIEVVNDSSEYINDSIKSVMQNLAISAIISFLVIFLFLKSMRASLVVAIAIPTSIIGAIALLYFTGETLNMVTLGSLVIAVGMVVDNATVIIENIFQYRRDTTLDIDDCSIKGAQTVTNAIVASTLTTVAIFLPILFTDGFTKIMFGALAKTLIYALSLSLIVAVTLVPSIFAKLSKGTNAKKLVEKPSPVFDKFNDKYKNILKVALNHKKVVVLISILLFVASIFGATLIGMDFMASTDEGKLSVSISLPEGLELNASDYYVSMAENKISDIPEIKTIMTTLASSSRSGSNNANIAIELVPENERKKSTNDIEKEVVEKMSTVPDCEIKVSASSSMMGGSDGVSLELKGPNIDVLEAIAKLAEEKLNSLQGFRNVETSLSDTTKEAQFKIDKDKAQQYGINTSGIAGLLRTAINGNSVTTATIDDYKVDVNLKFKESSIDSLEDIKQIKIVSQSGQEVPVVAFADITMEDSLKSISKSDGDYTITISATVDNLDTSTASKQAMNAINELDMPRDYGISFGGATEMMNESMGGLIFAMVVAIILVYMVMVAQFESFSKPFIIMFCIPFAFVGVVIALVITRANLNVIGMLGSILLVGIVVNNGIVLIDYIEQLRKAKPNENLIEIVSIGSSTRLRPVLMTTMTTVVGMIPTALSFGSGGETMQPLAVVIIGGLSVSTVVTLILIPTIYMIFDKVEKKFHSRFNNLKDKIARKVNNLSFRNKEEVDTNNEESNYDINLKQIEEKTEEVLNNNDENK</sequence>
<dbReference type="EMBL" id="SWVK01000013">
    <property type="protein sequence ID" value="NFN35598.1"/>
    <property type="molecule type" value="Genomic_DNA"/>
</dbReference>
<dbReference type="EMBL" id="SWOV01000005">
    <property type="protein sequence ID" value="NFF86978.1"/>
    <property type="molecule type" value="Genomic_DNA"/>
</dbReference>
<feature type="transmembrane region" description="Helical" evidence="1">
    <location>
        <begin position="429"/>
        <end position="449"/>
    </location>
</feature>
<feature type="transmembrane region" description="Helical" evidence="1">
    <location>
        <begin position="872"/>
        <end position="892"/>
    </location>
</feature>
<organism evidence="3 4">
    <name type="scientific">Clostridium botulinum</name>
    <dbReference type="NCBI Taxonomy" id="1491"/>
    <lineage>
        <taxon>Bacteria</taxon>
        <taxon>Bacillati</taxon>
        <taxon>Bacillota</taxon>
        <taxon>Clostridia</taxon>
        <taxon>Eubacteriales</taxon>
        <taxon>Clostridiaceae</taxon>
        <taxon>Clostridium</taxon>
    </lineage>
</organism>
<dbReference type="Gene3D" id="3.30.2090.10">
    <property type="entry name" value="Multidrug efflux transporter AcrB TolC docking domain, DN and DC subdomains"/>
    <property type="match status" value="2"/>
</dbReference>
<dbReference type="SUPFAM" id="SSF82693">
    <property type="entry name" value="Multidrug efflux transporter AcrB pore domain, PN1, PN2, PC1 and PC2 subdomains"/>
    <property type="match status" value="3"/>
</dbReference>
<dbReference type="GO" id="GO:0042910">
    <property type="term" value="F:xenobiotic transmembrane transporter activity"/>
    <property type="evidence" value="ECO:0007669"/>
    <property type="project" value="TreeGrafter"/>
</dbReference>
<keyword evidence="1" id="KW-0472">Membrane</keyword>
<gene>
    <name evidence="2" type="ORF">FC774_03540</name>
    <name evidence="3" type="ORF">FDB51_10780</name>
</gene>
<feature type="transmembrane region" description="Helical" evidence="1">
    <location>
        <begin position="331"/>
        <end position="350"/>
    </location>
</feature>
<dbReference type="AlphaFoldDB" id="A0A0L9YDP0"/>
<evidence type="ECO:0000313" key="4">
    <source>
        <dbReference type="Proteomes" id="UP000473681"/>
    </source>
</evidence>
<feature type="transmembrane region" description="Helical" evidence="1">
    <location>
        <begin position="383"/>
        <end position="408"/>
    </location>
</feature>
<dbReference type="Pfam" id="PF00873">
    <property type="entry name" value="ACR_tran"/>
    <property type="match status" value="1"/>
</dbReference>
<dbReference type="Gene3D" id="3.30.70.1430">
    <property type="entry name" value="Multidrug efflux transporter AcrB pore domain"/>
    <property type="match status" value="2"/>
</dbReference>
<feature type="transmembrane region" description="Helical" evidence="1">
    <location>
        <begin position="977"/>
        <end position="1003"/>
    </location>
</feature>
<dbReference type="Gene3D" id="1.20.1640.10">
    <property type="entry name" value="Multidrug efflux transporter AcrB transmembrane domain"/>
    <property type="match status" value="2"/>
</dbReference>
<evidence type="ECO:0000313" key="5">
    <source>
        <dbReference type="Proteomes" id="UP000476820"/>
    </source>
</evidence>
<name>A0A0L9YDP0_CLOBO</name>
<dbReference type="PANTHER" id="PTHR32063">
    <property type="match status" value="1"/>
</dbReference>
<dbReference type="PANTHER" id="PTHR32063:SF0">
    <property type="entry name" value="SWARMING MOTILITY PROTEIN SWRC"/>
    <property type="match status" value="1"/>
</dbReference>
<dbReference type="RefSeq" id="WP_053341522.1">
    <property type="nucleotide sequence ID" value="NZ_LFPA01000164.1"/>
</dbReference>
<evidence type="ECO:0000313" key="2">
    <source>
        <dbReference type="EMBL" id="NFF86978.1"/>
    </source>
</evidence>
<dbReference type="Proteomes" id="UP000476820">
    <property type="component" value="Unassembled WGS sequence"/>
</dbReference>
<feature type="transmembrane region" description="Helical" evidence="1">
    <location>
        <begin position="12"/>
        <end position="29"/>
    </location>
</feature>
<feature type="transmembrane region" description="Helical" evidence="1">
    <location>
        <begin position="464"/>
        <end position="485"/>
    </location>
</feature>
<feature type="transmembrane region" description="Helical" evidence="1">
    <location>
        <begin position="949"/>
        <end position="971"/>
    </location>
</feature>
<evidence type="ECO:0000256" key="1">
    <source>
        <dbReference type="SAM" id="Phobius"/>
    </source>
</evidence>
<dbReference type="PRINTS" id="PR00702">
    <property type="entry name" value="ACRIFLAVINRP"/>
</dbReference>
<accession>A0A0L9YDP0</accession>
<dbReference type="OrthoDB" id="9757876at2"/>
<dbReference type="Proteomes" id="UP000473681">
    <property type="component" value="Unassembled WGS sequence"/>
</dbReference>
<dbReference type="SUPFAM" id="SSF82866">
    <property type="entry name" value="Multidrug efflux transporter AcrB transmembrane domain"/>
    <property type="match status" value="2"/>
</dbReference>
<protein>
    <submittedName>
        <fullName evidence="3">Efflux RND transporter permease subunit</fullName>
    </submittedName>
</protein>